<dbReference type="RefSeq" id="WP_106214114.1">
    <property type="nucleotide sequence ID" value="NZ_PVZF01000012.1"/>
</dbReference>
<evidence type="ECO:0000313" key="1">
    <source>
        <dbReference type="EMBL" id="PRY11816.1"/>
    </source>
</evidence>
<accession>A0A2T0QZD7</accession>
<evidence type="ECO:0008006" key="3">
    <source>
        <dbReference type="Google" id="ProtNLM"/>
    </source>
</evidence>
<protein>
    <recommendedName>
        <fullName evidence="3">Molybdopterin oxidoreductase</fullName>
    </recommendedName>
</protein>
<reference evidence="1 2" key="1">
    <citation type="submission" date="2018-03" db="EMBL/GenBank/DDBJ databases">
        <title>Genomic Encyclopedia of Archaeal and Bacterial Type Strains, Phase II (KMG-II): from individual species to whole genera.</title>
        <authorList>
            <person name="Goeker M."/>
        </authorList>
    </citation>
    <scope>NUCLEOTIDE SEQUENCE [LARGE SCALE GENOMIC DNA]</scope>
    <source>
        <strain evidence="1 2">DSM 19711</strain>
    </source>
</reference>
<name>A0A2T0QZD7_9ACTN</name>
<proteinExistence type="predicted"/>
<dbReference type="EMBL" id="PVZF01000012">
    <property type="protein sequence ID" value="PRY11816.1"/>
    <property type="molecule type" value="Genomic_DNA"/>
</dbReference>
<dbReference type="OrthoDB" id="7376058at2"/>
<dbReference type="Proteomes" id="UP000238083">
    <property type="component" value="Unassembled WGS sequence"/>
</dbReference>
<sequence length="115" mass="12121">MSSTPRFLQGTYPFTGAGLEKGVPLEGLTGFRVPDGYRAQPVYFRGGNPTGELVVVALLRDGVAVRLFPIGARDAVHVPLSIVEDVEAPSTLELQVMAPEGLTGCVVVDLGLVEV</sequence>
<keyword evidence="2" id="KW-1185">Reference proteome</keyword>
<gene>
    <name evidence="1" type="ORF">CLV37_112115</name>
</gene>
<comment type="caution">
    <text evidence="1">The sequence shown here is derived from an EMBL/GenBank/DDBJ whole genome shotgun (WGS) entry which is preliminary data.</text>
</comment>
<evidence type="ECO:0000313" key="2">
    <source>
        <dbReference type="Proteomes" id="UP000238083"/>
    </source>
</evidence>
<organism evidence="1 2">
    <name type="scientific">Kineococcus rhizosphaerae</name>
    <dbReference type="NCBI Taxonomy" id="559628"/>
    <lineage>
        <taxon>Bacteria</taxon>
        <taxon>Bacillati</taxon>
        <taxon>Actinomycetota</taxon>
        <taxon>Actinomycetes</taxon>
        <taxon>Kineosporiales</taxon>
        <taxon>Kineosporiaceae</taxon>
        <taxon>Kineococcus</taxon>
    </lineage>
</organism>
<dbReference type="AlphaFoldDB" id="A0A2T0QZD7"/>